<dbReference type="AlphaFoldDB" id="A0A1G8FJU2"/>
<proteinExistence type="predicted"/>
<evidence type="ECO:0000256" key="1">
    <source>
        <dbReference type="SAM" id="MobiDB-lite"/>
    </source>
</evidence>
<evidence type="ECO:0000313" key="2">
    <source>
        <dbReference type="EMBL" id="SDH82422.1"/>
    </source>
</evidence>
<dbReference type="EMBL" id="LT629695">
    <property type="protein sequence ID" value="SDH82422.1"/>
    <property type="molecule type" value="Genomic_DNA"/>
</dbReference>
<name>A0A1G8FJU2_9MICO</name>
<evidence type="ECO:0000313" key="3">
    <source>
        <dbReference type="Proteomes" id="UP000198822"/>
    </source>
</evidence>
<dbReference type="STRING" id="399736.SAMN04489720_2508"/>
<organism evidence="2 3">
    <name type="scientific">Agrococcus jejuensis</name>
    <dbReference type="NCBI Taxonomy" id="399736"/>
    <lineage>
        <taxon>Bacteria</taxon>
        <taxon>Bacillati</taxon>
        <taxon>Actinomycetota</taxon>
        <taxon>Actinomycetes</taxon>
        <taxon>Micrococcales</taxon>
        <taxon>Microbacteriaceae</taxon>
        <taxon>Agrococcus</taxon>
    </lineage>
</organism>
<dbReference type="Proteomes" id="UP000198822">
    <property type="component" value="Chromosome I"/>
</dbReference>
<reference evidence="3" key="1">
    <citation type="submission" date="2016-10" db="EMBL/GenBank/DDBJ databases">
        <authorList>
            <person name="Varghese N."/>
            <person name="Submissions S."/>
        </authorList>
    </citation>
    <scope>NUCLEOTIDE SEQUENCE [LARGE SCALE GENOMIC DNA]</scope>
    <source>
        <strain evidence="3">DSM 22002</strain>
    </source>
</reference>
<protein>
    <recommendedName>
        <fullName evidence="4">Tetratrico peptide repeat-containing protein</fullName>
    </recommendedName>
</protein>
<feature type="compositionally biased region" description="Low complexity" evidence="1">
    <location>
        <begin position="364"/>
        <end position="375"/>
    </location>
</feature>
<evidence type="ECO:0008006" key="4">
    <source>
        <dbReference type="Google" id="ProtNLM"/>
    </source>
</evidence>
<feature type="region of interest" description="Disordered" evidence="1">
    <location>
        <begin position="254"/>
        <end position="404"/>
    </location>
</feature>
<feature type="compositionally biased region" description="Low complexity" evidence="1">
    <location>
        <begin position="317"/>
        <end position="345"/>
    </location>
</feature>
<accession>A0A1G8FJU2</accession>
<feature type="compositionally biased region" description="Acidic residues" evidence="1">
    <location>
        <begin position="254"/>
        <end position="289"/>
    </location>
</feature>
<sequence length="404" mass="42385">MRDDFDAPLLPADVEASDLAGEARMQLKTLDKDNADVVARHLAMVANLIDDDPKAAHQHALAASRRAGRIGVVRETLAITAYQLGDFALALRELRTFRRITGSDEQLPLMVDCERGLGRPEKALELSRSVDAATLPTPVRVELAIARSGARLDLGQTQAALDELRIPELQRDVAHSYSPALFAAFATVLEDLGKADEAAEWHELAERAIDALQAAADPGDAETVHVSEEWIDVDDDAYDVDELDDVAAVDADADADADADDASVEVEPVDELEPADEVASLEDGTEPDGTEPVGTEPVGTEPDGTEPDGTEPVDTSAAAIEAEVEALLAGVADTTDDAAQAGADVDASDDHDALFAIEPEDAGESASDVAESEASQSTDATPDAPAHEADASDADASDDQAPRA</sequence>
<gene>
    <name evidence="2" type="ORF">SAMN04489720_2508</name>
</gene>
<keyword evidence="3" id="KW-1185">Reference proteome</keyword>